<protein>
    <submittedName>
        <fullName evidence="1">Uncharacterized protein</fullName>
    </submittedName>
</protein>
<reference evidence="1 2" key="1">
    <citation type="journal article" date="2022" name="Hortic Res">
        <title>A haplotype resolved chromosomal level avocado genome allows analysis of novel avocado genes.</title>
        <authorList>
            <person name="Nath O."/>
            <person name="Fletcher S.J."/>
            <person name="Hayward A."/>
            <person name="Shaw L.M."/>
            <person name="Masouleh A.K."/>
            <person name="Furtado A."/>
            <person name="Henry R.J."/>
            <person name="Mitter N."/>
        </authorList>
    </citation>
    <scope>NUCLEOTIDE SEQUENCE [LARGE SCALE GENOMIC DNA]</scope>
    <source>
        <strain evidence="2">cv. Hass</strain>
    </source>
</reference>
<dbReference type="EMBL" id="CM056814">
    <property type="protein sequence ID" value="KAJ8628335.1"/>
    <property type="molecule type" value="Genomic_DNA"/>
</dbReference>
<accession>A0ACC2L4H3</accession>
<dbReference type="Proteomes" id="UP001234297">
    <property type="component" value="Chromosome 6"/>
</dbReference>
<evidence type="ECO:0000313" key="1">
    <source>
        <dbReference type="EMBL" id="KAJ8628335.1"/>
    </source>
</evidence>
<keyword evidence="2" id="KW-1185">Reference proteome</keyword>
<gene>
    <name evidence="1" type="ORF">MRB53_021642</name>
</gene>
<name>A0ACC2L4H3_PERAE</name>
<comment type="caution">
    <text evidence="1">The sequence shown here is derived from an EMBL/GenBank/DDBJ whole genome shotgun (WGS) entry which is preliminary data.</text>
</comment>
<proteinExistence type="predicted"/>
<evidence type="ECO:0000313" key="2">
    <source>
        <dbReference type="Proteomes" id="UP001234297"/>
    </source>
</evidence>
<sequence>MHMNFSKVGLYSQKEKDFPYAIDGERYYFTKQVPRDASGKRSKRKAGKKGAYWKSISKDIVIPFPDSEGKPIGYMRKYTLYENMDDKRSANWYMEEYRVLDPNGLADPYILCKIYDKESCCPKYTDTSIRALRKRLFERQLGSHPDQTNSQFDNMNQSQTQFDDSNFPKDVKQSTFPPLENIPPESILPNPGPPSYSNEHAGFSNLFSMSHEHVDMQPTLPTSVHRKRNKKNNFAYFCSSERKKTTTLPTSENFPPESTLPTSGPPSDSLVLPMVHDVSSECSMSRDPSGNLNPPESVRPIPGPPDYSNGFSMSHDLSGNLNPPESTLPIHERPRYSNEFPMYGGISNDFSMSHDLSGNLNAPDGEESPLDCHSQLWNHGNLYDEMEW</sequence>
<organism evidence="1 2">
    <name type="scientific">Persea americana</name>
    <name type="common">Avocado</name>
    <dbReference type="NCBI Taxonomy" id="3435"/>
    <lineage>
        <taxon>Eukaryota</taxon>
        <taxon>Viridiplantae</taxon>
        <taxon>Streptophyta</taxon>
        <taxon>Embryophyta</taxon>
        <taxon>Tracheophyta</taxon>
        <taxon>Spermatophyta</taxon>
        <taxon>Magnoliopsida</taxon>
        <taxon>Magnoliidae</taxon>
        <taxon>Laurales</taxon>
        <taxon>Lauraceae</taxon>
        <taxon>Persea</taxon>
    </lineage>
</organism>